<dbReference type="AlphaFoldDB" id="A0A5B7WSA0"/>
<keyword evidence="2" id="KW-0378">Hydrolase</keyword>
<dbReference type="Gene3D" id="3.40.50.1820">
    <property type="entry name" value="alpha/beta hydrolase"/>
    <property type="match status" value="1"/>
</dbReference>
<dbReference type="InterPro" id="IPR029058">
    <property type="entry name" value="AB_hydrolase_fold"/>
</dbReference>
<protein>
    <submittedName>
        <fullName evidence="2">Alpha/beta hydrolase</fullName>
    </submittedName>
</protein>
<accession>A0A5B7WSA0</accession>
<reference evidence="2 3" key="1">
    <citation type="submission" date="2018-12" db="EMBL/GenBank/DDBJ databases">
        <title>Complete Genome Sequence of Glutamicibacter creatinolyticus strain LGCM259,isolated from an abscess of a 12-year-old mare in Italy.</title>
        <authorList>
            <person name="Santos R.G."/>
            <person name="Silva A.L."/>
            <person name="Seyffert N."/>
            <person name="Castro T.L.P."/>
            <person name="Attili A.R."/>
            <person name="Rifici C."/>
            <person name="Mazzullo G."/>
            <person name="Brenig B."/>
            <person name="Venanzi F."/>
            <person name="Azevedo V."/>
        </authorList>
    </citation>
    <scope>NUCLEOTIDE SEQUENCE [LARGE SCALE GENOMIC DNA]</scope>
    <source>
        <strain evidence="2 3">LGCM 259</strain>
    </source>
</reference>
<dbReference type="Pfam" id="PF00561">
    <property type="entry name" value="Abhydrolase_1"/>
    <property type="match status" value="1"/>
</dbReference>
<dbReference type="InterPro" id="IPR000073">
    <property type="entry name" value="AB_hydrolase_1"/>
</dbReference>
<proteinExistence type="predicted"/>
<dbReference type="PRINTS" id="PR00111">
    <property type="entry name" value="ABHYDROLASE"/>
</dbReference>
<dbReference type="InterPro" id="IPR050266">
    <property type="entry name" value="AB_hydrolase_sf"/>
</dbReference>
<feature type="domain" description="AB hydrolase-1" evidence="1">
    <location>
        <begin position="19"/>
        <end position="243"/>
    </location>
</feature>
<evidence type="ECO:0000313" key="2">
    <source>
        <dbReference type="EMBL" id="QCY46877.1"/>
    </source>
</evidence>
<gene>
    <name evidence="2" type="ORF">GcLGCM259_1134</name>
</gene>
<dbReference type="EMBL" id="CP034412">
    <property type="protein sequence ID" value="QCY46877.1"/>
    <property type="molecule type" value="Genomic_DNA"/>
</dbReference>
<organism evidence="2 3">
    <name type="scientific">Glutamicibacter creatinolyticus</name>
    <dbReference type="NCBI Taxonomy" id="162496"/>
    <lineage>
        <taxon>Bacteria</taxon>
        <taxon>Bacillati</taxon>
        <taxon>Actinomycetota</taxon>
        <taxon>Actinomycetes</taxon>
        <taxon>Micrococcales</taxon>
        <taxon>Micrococcaceae</taxon>
        <taxon>Glutamicibacter</taxon>
    </lineage>
</organism>
<name>A0A5B7WSA0_9MICC</name>
<dbReference type="Proteomes" id="UP000307000">
    <property type="component" value="Chromosome"/>
</dbReference>
<keyword evidence="3" id="KW-1185">Reference proteome</keyword>
<dbReference type="SUPFAM" id="SSF53474">
    <property type="entry name" value="alpha/beta-Hydrolases"/>
    <property type="match status" value="1"/>
</dbReference>
<evidence type="ECO:0000259" key="1">
    <source>
        <dbReference type="Pfam" id="PF00561"/>
    </source>
</evidence>
<dbReference type="PANTHER" id="PTHR43798">
    <property type="entry name" value="MONOACYLGLYCEROL LIPASE"/>
    <property type="match status" value="1"/>
</dbReference>
<evidence type="ECO:0000313" key="3">
    <source>
        <dbReference type="Proteomes" id="UP000307000"/>
    </source>
</evidence>
<dbReference type="KEGG" id="gcr:GcLGCM259_1134"/>
<dbReference type="GO" id="GO:0016787">
    <property type="term" value="F:hydrolase activity"/>
    <property type="evidence" value="ECO:0007669"/>
    <property type="project" value="UniProtKB-KW"/>
</dbReference>
<dbReference type="PANTHER" id="PTHR43798:SF6">
    <property type="entry name" value="HYDROLASE, PUTATIVE (AFU_ORTHOLOGUE AFUA_4G13070)-RELATED"/>
    <property type="match status" value="1"/>
</dbReference>
<dbReference type="RefSeq" id="WP_138926029.1">
    <property type="nucleotide sequence ID" value="NZ_CP034412.1"/>
</dbReference>
<sequence>MDCEIDGITLHYSDTGNGPTLIALHGAGVDHHELYSALGDLVPEDHYRLIIPDLPGMGRSGSGTLAGNDEVVDLLANFIRQVAGAPTLLLGHSYGTYLARGLAGRYPELIGGMALFAPIGESTSQAPPQQVLFREPGTEEELSADERQGFAGYFVVQTRDSARRYREDIRPGTLSVDEEALGRIFSRWSVDVGSGTYDGPSLVVAALHDSVVGYVDALKLPKHYPHATMCVIENAGHALIHEQPALIRGLLGDWLERCALATAPTHSPEPRPASCD</sequence>